<evidence type="ECO:0000313" key="2">
    <source>
        <dbReference type="Proteomes" id="UP000028630"/>
    </source>
</evidence>
<dbReference type="OrthoDB" id="6631234at2"/>
<name>A0A084ZII7_9ENTR</name>
<dbReference type="AlphaFoldDB" id="A0A084ZII7"/>
<keyword evidence="2" id="KW-1185">Reference proteome</keyword>
<comment type="caution">
    <text evidence="1">The sequence shown here is derived from an EMBL/GenBank/DDBJ whole genome shotgun (WGS) entry which is preliminary data.</text>
</comment>
<sequence length="170" mass="18614">MKFTDILILSVILVGGYSYFFNKDEPPTVNEKLIAQFEKYKTVRKGDWEKGEVIDSVQVYTAKTDYPAFQSVWLLGVNEASVMVVTSGKYPKIEPSMALGQCKNLAESVMDNRADSIGNAVSTIFTTAVNTFNEEGKKVKASAEIGNTPFSVTVQNIDSALTYSCVIGIS</sequence>
<dbReference type="EMBL" id="JMTB01000135">
    <property type="protein sequence ID" value="KFB97281.1"/>
    <property type="molecule type" value="Genomic_DNA"/>
</dbReference>
<organism evidence="1 2">
    <name type="scientific">Trabulsiella guamensis ATCC 49490</name>
    <dbReference type="NCBI Taxonomy" id="1005994"/>
    <lineage>
        <taxon>Bacteria</taxon>
        <taxon>Pseudomonadati</taxon>
        <taxon>Pseudomonadota</taxon>
        <taxon>Gammaproteobacteria</taxon>
        <taxon>Enterobacterales</taxon>
        <taxon>Enterobacteriaceae</taxon>
        <taxon>Trabulsiella</taxon>
    </lineage>
</organism>
<proteinExistence type="predicted"/>
<gene>
    <name evidence="1" type="ORF">GTGU_04648</name>
</gene>
<accession>A0A084ZII7</accession>
<reference evidence="2" key="1">
    <citation type="submission" date="2014-05" db="EMBL/GenBank/DDBJ databases">
        <title>ATOL: Assembling a taxonomically balanced genome-scale reconstruction of the evolutionary history of the Enterobacteriaceae.</title>
        <authorList>
            <person name="Plunkett G. III"/>
            <person name="Neeno-Eckwall E.C."/>
            <person name="Glasner J.D."/>
            <person name="Perna N.T."/>
        </authorList>
    </citation>
    <scope>NUCLEOTIDE SEQUENCE [LARGE SCALE GENOMIC DNA]</scope>
    <source>
        <strain evidence="2">ATCC 49490</strain>
    </source>
</reference>
<dbReference type="Proteomes" id="UP000028630">
    <property type="component" value="Unassembled WGS sequence"/>
</dbReference>
<dbReference type="RefSeq" id="WP_038163245.1">
    <property type="nucleotide sequence ID" value="NZ_JMTB01000135.1"/>
</dbReference>
<protein>
    <submittedName>
        <fullName evidence="1">Uncharacterized protein</fullName>
    </submittedName>
</protein>
<evidence type="ECO:0000313" key="1">
    <source>
        <dbReference type="EMBL" id="KFB97281.1"/>
    </source>
</evidence>